<reference evidence="1" key="1">
    <citation type="submission" date="2015-02" db="EMBL/GenBank/DDBJ databases">
        <title>Genome Assembly of Bacillaceae bacterium MTCC 8252.</title>
        <authorList>
            <person name="Verma A."/>
            <person name="Khatri I."/>
            <person name="Mual P."/>
            <person name="Subramanian S."/>
            <person name="Krishnamurthi S."/>
        </authorList>
    </citation>
    <scope>NUCLEOTIDE SEQUENCE [LARGE SCALE GENOMIC DNA]</scope>
    <source>
        <strain evidence="1">MTCC 8252</strain>
    </source>
</reference>
<dbReference type="AlphaFoldDB" id="A0A0F5I3L5"/>
<dbReference type="SUPFAM" id="SSF109854">
    <property type="entry name" value="DinB/YfiT-like putative metalloenzymes"/>
    <property type="match status" value="1"/>
</dbReference>
<organism evidence="1 2">
    <name type="scientific">Bacillus thermotolerans</name>
    <name type="common">Quasibacillus thermotolerans</name>
    <dbReference type="NCBI Taxonomy" id="1221996"/>
    <lineage>
        <taxon>Bacteria</taxon>
        <taxon>Bacillati</taxon>
        <taxon>Bacillota</taxon>
        <taxon>Bacilli</taxon>
        <taxon>Bacillales</taxon>
        <taxon>Bacillaceae</taxon>
        <taxon>Bacillus</taxon>
    </lineage>
</organism>
<name>A0A0F5I3L5_BACTR</name>
<accession>A0A0F5HUZ9</accession>
<evidence type="ECO:0008006" key="3">
    <source>
        <dbReference type="Google" id="ProtNLM"/>
    </source>
</evidence>
<dbReference type="EMBL" id="JWIR02000031">
    <property type="protein sequence ID" value="KKB40269.1"/>
    <property type="molecule type" value="Genomic_DNA"/>
</dbReference>
<gene>
    <name evidence="1" type="ORF">QY95_01764</name>
</gene>
<protein>
    <recommendedName>
        <fullName evidence="3">DUF1572 domain-containing protein</fullName>
    </recommendedName>
</protein>
<accession>A0A0F5I3L5</accession>
<dbReference type="InterPro" id="IPR011466">
    <property type="entry name" value="DUF1572"/>
</dbReference>
<evidence type="ECO:0000313" key="2">
    <source>
        <dbReference type="Proteomes" id="UP000031563"/>
    </source>
</evidence>
<dbReference type="Pfam" id="PF07609">
    <property type="entry name" value="DUF1572"/>
    <property type="match status" value="1"/>
</dbReference>
<proteinExistence type="predicted"/>
<evidence type="ECO:0000313" key="1">
    <source>
        <dbReference type="EMBL" id="KKB40269.1"/>
    </source>
</evidence>
<sequence>MSIGSEYLKAVMERFKSVKSLGDKTINQLSEEEIHWSYNSESNSVAILVKHVSGNMVSRWTDFLHSDGGKE</sequence>
<dbReference type="STRING" id="1221996.QY95_01764"/>
<dbReference type="Proteomes" id="UP000031563">
    <property type="component" value="Unassembled WGS sequence"/>
</dbReference>
<dbReference type="Gene3D" id="1.20.120.450">
    <property type="entry name" value="dinb family like domain"/>
    <property type="match status" value="1"/>
</dbReference>
<dbReference type="InterPro" id="IPR034660">
    <property type="entry name" value="DinB/YfiT-like"/>
</dbReference>
<comment type="caution">
    <text evidence="1">The sequence shown here is derived from an EMBL/GenBank/DDBJ whole genome shotgun (WGS) entry which is preliminary data.</text>
</comment>
<keyword evidence="2" id="KW-1185">Reference proteome</keyword>